<keyword evidence="2" id="KW-0560">Oxidoreductase</keyword>
<keyword evidence="3" id="KW-0520">NAD</keyword>
<dbReference type="EMBL" id="LT629772">
    <property type="protein sequence ID" value="SDT08261.1"/>
    <property type="molecule type" value="Genomic_DNA"/>
</dbReference>
<evidence type="ECO:0000256" key="1">
    <source>
        <dbReference type="ARBA" id="ARBA00013048"/>
    </source>
</evidence>
<dbReference type="Pfam" id="PF00171">
    <property type="entry name" value="Aldedh"/>
    <property type="match status" value="1"/>
</dbReference>
<proteinExistence type="predicted"/>
<dbReference type="InterPro" id="IPR016163">
    <property type="entry name" value="Ald_DH_C"/>
</dbReference>
<protein>
    <recommendedName>
        <fullName evidence="1">methylmalonate-semialdehyde dehydrogenase (CoA acylating)</fullName>
        <ecNumber evidence="1">1.2.1.27</ecNumber>
    </recommendedName>
</protein>
<dbReference type="RefSeq" id="WP_091527244.1">
    <property type="nucleotide sequence ID" value="NZ_LT629772.1"/>
</dbReference>
<reference evidence="5 6" key="1">
    <citation type="submission" date="2016-10" db="EMBL/GenBank/DDBJ databases">
        <authorList>
            <person name="de Groot N.N."/>
        </authorList>
    </citation>
    <scope>NUCLEOTIDE SEQUENCE [LARGE SCALE GENOMIC DNA]</scope>
    <source>
        <strain evidence="5 6">DSM 21800</strain>
    </source>
</reference>
<evidence type="ECO:0000256" key="3">
    <source>
        <dbReference type="ARBA" id="ARBA00023027"/>
    </source>
</evidence>
<dbReference type="Proteomes" id="UP000199103">
    <property type="component" value="Chromosome I"/>
</dbReference>
<evidence type="ECO:0000313" key="6">
    <source>
        <dbReference type="Proteomes" id="UP000199103"/>
    </source>
</evidence>
<keyword evidence="6" id="KW-1185">Reference proteome</keyword>
<dbReference type="PANTHER" id="PTHR43866:SF4">
    <property type="entry name" value="MALONATE-SEMIALDEHYDE DEHYDROGENASE"/>
    <property type="match status" value="1"/>
</dbReference>
<dbReference type="FunFam" id="3.40.309.10:FF:000002">
    <property type="entry name" value="Methylmalonate-semialdehyde dehydrogenase (Acylating)"/>
    <property type="match status" value="1"/>
</dbReference>
<dbReference type="InterPro" id="IPR016162">
    <property type="entry name" value="Ald_DH_N"/>
</dbReference>
<dbReference type="OrthoDB" id="6882680at2"/>
<dbReference type="FunFam" id="3.40.605.10:FF:000003">
    <property type="entry name" value="Methylmalonate-semialdehyde dehydrogenase [acylating]"/>
    <property type="match status" value="1"/>
</dbReference>
<dbReference type="STRING" id="630515.SAMN04489812_4071"/>
<sequence>MASTLHHWAGGKEFTGTSGKFGDVTDPATGAVTVQVPFASTADADQVITAAAEAFPGWRDTSLTKRTQIMFRFRELLNERKDEVAQLITAEHGKVLSDATGEVTRGLEVVEFACGMPHLLKGGFTEQASTGVDVHSVRQPLGVVGIISPFNFPIMVPLWFTPVAIAAGNTVVLKPSEKDPSAALWMAELWQQAGLPDGVFNVLNGDKTAVDALLTDQRVASISFVGSTPIAQYVYETATANGKRVQALGGAKNHMVVLPDADLDLAADQAVNAGYGSAGERCMAISAVVAVGDIADELVDKIKTRTEALKTGDGRRGSDMGPLVTAQAKERVTGFIAEGEQAGATLVVDGRTVSPDADGSGGFFVGPTLFDHVGTEMSIYTAEIFGPVLSVIRVDSYQQAIELINANPYGNGTAIFTNDGGAARRFSNEVQVGMIGINVPIPVPMSYYSFGGWKSSLFGDTHAHGTEGVHFFTRGKVITSRWLDPSHGGINLGFPQND</sequence>
<dbReference type="NCBIfam" id="TIGR01722">
    <property type="entry name" value="MMSDH"/>
    <property type="match status" value="1"/>
</dbReference>
<evidence type="ECO:0000313" key="5">
    <source>
        <dbReference type="EMBL" id="SDT08261.1"/>
    </source>
</evidence>
<organism evidence="5 6">
    <name type="scientific">Microlunatus soli</name>
    <dbReference type="NCBI Taxonomy" id="630515"/>
    <lineage>
        <taxon>Bacteria</taxon>
        <taxon>Bacillati</taxon>
        <taxon>Actinomycetota</taxon>
        <taxon>Actinomycetes</taxon>
        <taxon>Propionibacteriales</taxon>
        <taxon>Propionibacteriaceae</taxon>
        <taxon>Microlunatus</taxon>
    </lineage>
</organism>
<dbReference type="GO" id="GO:0006210">
    <property type="term" value="P:thymine catabolic process"/>
    <property type="evidence" value="ECO:0007669"/>
    <property type="project" value="TreeGrafter"/>
</dbReference>
<dbReference type="InterPro" id="IPR016161">
    <property type="entry name" value="Ald_DH/histidinol_DH"/>
</dbReference>
<evidence type="ECO:0000256" key="2">
    <source>
        <dbReference type="ARBA" id="ARBA00023002"/>
    </source>
</evidence>
<dbReference type="AlphaFoldDB" id="A0A1H1XGK1"/>
<dbReference type="InterPro" id="IPR016160">
    <property type="entry name" value="Ald_DH_CS_CYS"/>
</dbReference>
<dbReference type="Gene3D" id="3.40.309.10">
    <property type="entry name" value="Aldehyde Dehydrogenase, Chain A, domain 2"/>
    <property type="match status" value="1"/>
</dbReference>
<dbReference type="EC" id="1.2.1.27" evidence="1"/>
<dbReference type="CDD" id="cd07085">
    <property type="entry name" value="ALDH_F6_MMSDH"/>
    <property type="match status" value="1"/>
</dbReference>
<dbReference type="GO" id="GO:0004491">
    <property type="term" value="F:methylmalonate-semialdehyde dehydrogenase (acylating, NAD) activity"/>
    <property type="evidence" value="ECO:0007669"/>
    <property type="project" value="UniProtKB-EC"/>
</dbReference>
<evidence type="ECO:0000259" key="4">
    <source>
        <dbReference type="Pfam" id="PF00171"/>
    </source>
</evidence>
<gene>
    <name evidence="5" type="ORF">SAMN04489812_4071</name>
</gene>
<name>A0A1H1XGK1_9ACTN</name>
<dbReference type="SUPFAM" id="SSF53720">
    <property type="entry name" value="ALDH-like"/>
    <property type="match status" value="1"/>
</dbReference>
<feature type="domain" description="Aldehyde dehydrogenase" evidence="4">
    <location>
        <begin position="20"/>
        <end position="477"/>
    </location>
</feature>
<dbReference type="InterPro" id="IPR010061">
    <property type="entry name" value="MeMal-semiAld_DH"/>
</dbReference>
<dbReference type="PANTHER" id="PTHR43866">
    <property type="entry name" value="MALONATE-SEMIALDEHYDE DEHYDROGENASE"/>
    <property type="match status" value="1"/>
</dbReference>
<dbReference type="Gene3D" id="3.40.605.10">
    <property type="entry name" value="Aldehyde Dehydrogenase, Chain A, domain 1"/>
    <property type="match status" value="1"/>
</dbReference>
<accession>A0A1H1XGK1</accession>
<dbReference type="GO" id="GO:0006574">
    <property type="term" value="P:L-valine catabolic process"/>
    <property type="evidence" value="ECO:0007669"/>
    <property type="project" value="TreeGrafter"/>
</dbReference>
<dbReference type="InterPro" id="IPR015590">
    <property type="entry name" value="Aldehyde_DH_dom"/>
</dbReference>
<dbReference type="PROSITE" id="PS00070">
    <property type="entry name" value="ALDEHYDE_DEHYDR_CYS"/>
    <property type="match status" value="1"/>
</dbReference>